<proteinExistence type="predicted"/>
<sequence length="170" mass="19093">MSPSTPSARKIALPKTSFLNLPAELRNEVYRLSLIGDTPIPIRFKAPCVPQPSLSMANKQIRTECLSIFYGENVFWTTQAFTVDAWFMHMDGKQLAQVREVRLQPCAQLEPSALIKAIMGRHTGRGLKEDVMKMEVGAEWFSVRDAREKAPSLLEQAGIAEISDMLMEII</sequence>
<reference evidence="1" key="1">
    <citation type="submission" date="2023-11" db="EMBL/GenBank/DDBJ databases">
        <authorList>
            <person name="Alioto T."/>
            <person name="Alioto T."/>
            <person name="Gomez Garrido J."/>
        </authorList>
    </citation>
    <scope>NUCLEOTIDE SEQUENCE</scope>
</reference>
<dbReference type="EMBL" id="CAVMBE010000036">
    <property type="protein sequence ID" value="CAK4030385.1"/>
    <property type="molecule type" value="Genomic_DNA"/>
</dbReference>
<evidence type="ECO:0000313" key="2">
    <source>
        <dbReference type="Proteomes" id="UP001296104"/>
    </source>
</evidence>
<comment type="caution">
    <text evidence="1">The sequence shown here is derived from an EMBL/GenBank/DDBJ whole genome shotgun (WGS) entry which is preliminary data.</text>
</comment>
<organism evidence="1 2">
    <name type="scientific">Lecanosticta acicola</name>
    <dbReference type="NCBI Taxonomy" id="111012"/>
    <lineage>
        <taxon>Eukaryota</taxon>
        <taxon>Fungi</taxon>
        <taxon>Dikarya</taxon>
        <taxon>Ascomycota</taxon>
        <taxon>Pezizomycotina</taxon>
        <taxon>Dothideomycetes</taxon>
        <taxon>Dothideomycetidae</taxon>
        <taxon>Mycosphaerellales</taxon>
        <taxon>Mycosphaerellaceae</taxon>
        <taxon>Lecanosticta</taxon>
    </lineage>
</organism>
<dbReference type="Proteomes" id="UP001296104">
    <property type="component" value="Unassembled WGS sequence"/>
</dbReference>
<keyword evidence="2" id="KW-1185">Reference proteome</keyword>
<dbReference type="InterPro" id="IPR038883">
    <property type="entry name" value="AN11006-like"/>
</dbReference>
<protein>
    <submittedName>
        <fullName evidence="1">Uncharacterized protein</fullName>
    </submittedName>
</protein>
<dbReference type="PANTHER" id="PTHR42085:SF1">
    <property type="entry name" value="F-BOX DOMAIN-CONTAINING PROTEIN"/>
    <property type="match status" value="1"/>
</dbReference>
<accession>A0AAI9EBV7</accession>
<dbReference type="PANTHER" id="PTHR42085">
    <property type="entry name" value="F-BOX DOMAIN-CONTAINING PROTEIN"/>
    <property type="match status" value="1"/>
</dbReference>
<name>A0AAI9EBV7_9PEZI</name>
<evidence type="ECO:0000313" key="1">
    <source>
        <dbReference type="EMBL" id="CAK4030385.1"/>
    </source>
</evidence>
<gene>
    <name evidence="1" type="ORF">LECACI_7A005543</name>
</gene>
<dbReference type="AlphaFoldDB" id="A0AAI9EBV7"/>